<dbReference type="InterPro" id="IPR043143">
    <property type="entry name" value="Mal/L-sulf/L-lact_DH-like_NADP"/>
</dbReference>
<keyword evidence="2" id="KW-0560">Oxidoreductase</keyword>
<dbReference type="AlphaFoldDB" id="A0A162L395"/>
<dbReference type="OrthoDB" id="7881616at2759"/>
<evidence type="ECO:0000313" key="4">
    <source>
        <dbReference type="Proteomes" id="UP000076874"/>
    </source>
</evidence>
<keyword evidence="4" id="KW-1185">Reference proteome</keyword>
<dbReference type="InterPro" id="IPR003767">
    <property type="entry name" value="Malate/L-lactate_DH-like"/>
</dbReference>
<evidence type="ECO:0000313" key="3">
    <source>
        <dbReference type="EMBL" id="OAA66594.1"/>
    </source>
</evidence>
<dbReference type="PANTHER" id="PTHR11091">
    <property type="entry name" value="OXIDOREDUCTASE-RELATED"/>
    <property type="match status" value="1"/>
</dbReference>
<accession>A0A162L395</accession>
<dbReference type="InterPro" id="IPR043144">
    <property type="entry name" value="Mal/L-sulf/L-lact_DH-like_ah"/>
</dbReference>
<reference evidence="3 4" key="1">
    <citation type="journal article" date="2016" name="Genome Biol. Evol.">
        <title>Divergent and convergent evolution of fungal pathogenicity.</title>
        <authorList>
            <person name="Shang Y."/>
            <person name="Xiao G."/>
            <person name="Zheng P."/>
            <person name="Cen K."/>
            <person name="Zhan S."/>
            <person name="Wang C."/>
        </authorList>
    </citation>
    <scope>NUCLEOTIDE SEQUENCE [LARGE SCALE GENOMIC DNA]</scope>
    <source>
        <strain evidence="3 4">RCEF 264</strain>
    </source>
</reference>
<gene>
    <name evidence="3" type="ORF">SPI_01170</name>
</gene>
<name>A0A162L395_9HYPO</name>
<evidence type="ECO:0000256" key="2">
    <source>
        <dbReference type="ARBA" id="ARBA00023002"/>
    </source>
</evidence>
<dbReference type="EMBL" id="AZHD01000002">
    <property type="protein sequence ID" value="OAA66594.1"/>
    <property type="molecule type" value="Genomic_DNA"/>
</dbReference>
<dbReference type="SUPFAM" id="SSF89733">
    <property type="entry name" value="L-sulfolactate dehydrogenase-like"/>
    <property type="match status" value="1"/>
</dbReference>
<comment type="caution">
    <text evidence="3">The sequence shown here is derived from an EMBL/GenBank/DDBJ whole genome shotgun (WGS) entry which is preliminary data.</text>
</comment>
<dbReference type="Pfam" id="PF02615">
    <property type="entry name" value="Ldh_2"/>
    <property type="match status" value="1"/>
</dbReference>
<proteinExistence type="inferred from homology"/>
<protein>
    <submittedName>
        <fullName evidence="3">Malate/L-lactate dehydrogenase</fullName>
    </submittedName>
</protein>
<dbReference type="PANTHER" id="PTHR11091:SF0">
    <property type="entry name" value="MALATE DEHYDROGENASE"/>
    <property type="match status" value="1"/>
</dbReference>
<dbReference type="InterPro" id="IPR036111">
    <property type="entry name" value="Mal/L-sulfo/L-lacto_DH-like_sf"/>
</dbReference>
<dbReference type="Gene3D" id="3.30.1370.60">
    <property type="entry name" value="Hypothetical oxidoreductase yiak, domain 2"/>
    <property type="match status" value="1"/>
</dbReference>
<organism evidence="3 4">
    <name type="scientific">Niveomyces insectorum RCEF 264</name>
    <dbReference type="NCBI Taxonomy" id="1081102"/>
    <lineage>
        <taxon>Eukaryota</taxon>
        <taxon>Fungi</taxon>
        <taxon>Dikarya</taxon>
        <taxon>Ascomycota</taxon>
        <taxon>Pezizomycotina</taxon>
        <taxon>Sordariomycetes</taxon>
        <taxon>Hypocreomycetidae</taxon>
        <taxon>Hypocreales</taxon>
        <taxon>Cordycipitaceae</taxon>
        <taxon>Niveomyces</taxon>
    </lineage>
</organism>
<dbReference type="Proteomes" id="UP000076874">
    <property type="component" value="Unassembled WGS sequence"/>
</dbReference>
<dbReference type="STRING" id="1081102.A0A162L395"/>
<comment type="similarity">
    <text evidence="1">Belongs to the LDH2/MDH2 oxidoreductase family.</text>
</comment>
<sequence length="350" mass="37482">MATASSWQMQNTSRSKISIEEATRLAKGSLRVIGFNDEDADIVADHIMDTELRGHSASGLARIVELAEHYRRRGEPPRGSAYMTIDRETPSSVHICGNDAFGYLAGLRSAQLAISKAKASGGIAVAAVSQIINTGMLSYYAELCTAQDLVCLVFASSIPGIAPHGSFSRRFGTNPVCIGFPSSTQPVIWDIATSKITYAQLGLAHMLHAPLPPDTAYTADGEPTQDTAAAFQGGSLAVWGGFKGSGLAIAVQLLGALAGAPAHPDNPQVSGDYGHMIIAMDPEMFRPLDEFKKEVDSYAELVRSSKPLPGFGPTRMPFDRSAETRKKNRERGFIEVETKIIEILTKQAGL</sequence>
<dbReference type="GO" id="GO:0016491">
    <property type="term" value="F:oxidoreductase activity"/>
    <property type="evidence" value="ECO:0007669"/>
    <property type="project" value="UniProtKB-KW"/>
</dbReference>
<dbReference type="Gene3D" id="1.10.1530.10">
    <property type="match status" value="1"/>
</dbReference>
<evidence type="ECO:0000256" key="1">
    <source>
        <dbReference type="ARBA" id="ARBA00006056"/>
    </source>
</evidence>